<reference evidence="1 2" key="2">
    <citation type="submission" date="2018-05" db="EMBL/GenBank/DDBJ databases">
        <authorList>
            <person name="Lanie J.A."/>
            <person name="Ng W.-L."/>
            <person name="Kazmierczak K.M."/>
            <person name="Andrzejewski T.M."/>
            <person name="Davidsen T.M."/>
            <person name="Wayne K.J."/>
            <person name="Tettelin H."/>
            <person name="Glass J.I."/>
            <person name="Rusch D."/>
            <person name="Podicherti R."/>
            <person name="Tsui H.-C.T."/>
            <person name="Winkler M.E."/>
        </authorList>
    </citation>
    <scope>NUCLEOTIDE SEQUENCE [LARGE SCALE GENOMIC DNA]</scope>
    <source>
        <strain evidence="1 2">YBY</strain>
    </source>
</reference>
<dbReference type="Proteomes" id="UP000245216">
    <property type="component" value="Unassembled WGS sequence"/>
</dbReference>
<dbReference type="KEGG" id="afa:UZ73_17960"/>
<name>A0A2U2BHM8_ALCFA</name>
<comment type="caution">
    <text evidence="1">The sequence shown here is derived from an EMBL/GenBank/DDBJ whole genome shotgun (WGS) entry which is preliminary data.</text>
</comment>
<sequence>MSYTITLHDAPSDITERGRREAEERFRRSLEKVMQGPEAVVEAYRAWQLAEETAETELSGEDIALAKKWIAAATRAMSDGFRDLGESEAYFEVRIER</sequence>
<organism evidence="1 2">
    <name type="scientific">Alcaligenes faecalis</name>
    <dbReference type="NCBI Taxonomy" id="511"/>
    <lineage>
        <taxon>Bacteria</taxon>
        <taxon>Pseudomonadati</taxon>
        <taxon>Pseudomonadota</taxon>
        <taxon>Betaproteobacteria</taxon>
        <taxon>Burkholderiales</taxon>
        <taxon>Alcaligenaceae</taxon>
        <taxon>Alcaligenes</taxon>
    </lineage>
</organism>
<proteinExistence type="predicted"/>
<dbReference type="AlphaFoldDB" id="A0A2U2BHM8"/>
<accession>A0A2U2BHM8</accession>
<evidence type="ECO:0000313" key="2">
    <source>
        <dbReference type="Proteomes" id="UP000245216"/>
    </source>
</evidence>
<gene>
    <name evidence="1" type="ORF">DF183_17170</name>
</gene>
<dbReference type="EMBL" id="QEXO01000004">
    <property type="protein sequence ID" value="PWE13524.1"/>
    <property type="molecule type" value="Genomic_DNA"/>
</dbReference>
<protein>
    <submittedName>
        <fullName evidence="1">Uncharacterized protein</fullName>
    </submittedName>
</protein>
<evidence type="ECO:0000313" key="1">
    <source>
        <dbReference type="EMBL" id="PWE13524.1"/>
    </source>
</evidence>
<dbReference type="GeneID" id="29369128"/>
<dbReference type="RefSeq" id="WP_045931432.1">
    <property type="nucleotide sequence ID" value="NZ_CAXOKM010000003.1"/>
</dbReference>
<reference evidence="1 2" key="1">
    <citation type="submission" date="2018-05" db="EMBL/GenBank/DDBJ databases">
        <title>Genome Sequence of an Efficient Indole-Degrading Bacterium, Alcaligenes sp.YBY.</title>
        <authorList>
            <person name="Yang B."/>
        </authorList>
    </citation>
    <scope>NUCLEOTIDE SEQUENCE [LARGE SCALE GENOMIC DNA]</scope>
    <source>
        <strain evidence="1 2">YBY</strain>
    </source>
</reference>